<evidence type="ECO:0000313" key="2">
    <source>
        <dbReference type="Proteomes" id="UP000663452"/>
    </source>
</evidence>
<dbReference type="Proteomes" id="UP000663452">
    <property type="component" value="Chromosome"/>
</dbReference>
<protein>
    <recommendedName>
        <fullName evidence="3">Type III restriction enzyme, res subunit</fullName>
    </recommendedName>
</protein>
<dbReference type="Gene3D" id="3.40.50.300">
    <property type="entry name" value="P-loop containing nucleotide triphosphate hydrolases"/>
    <property type="match status" value="1"/>
</dbReference>
<accession>A0ABX7LDG7</accession>
<dbReference type="RefSeq" id="WP_206102750.1">
    <property type="nucleotide sequence ID" value="NZ_CP070969.1"/>
</dbReference>
<reference evidence="1 2" key="1">
    <citation type="submission" date="2021-02" db="EMBL/GenBank/DDBJ databases">
        <title>Paenibacillus tianjinensis sp. nov.</title>
        <authorList>
            <person name="Liu H."/>
        </authorList>
    </citation>
    <scope>NUCLEOTIDE SEQUENCE [LARGE SCALE GENOMIC DNA]</scope>
    <source>
        <strain evidence="1 2">TB2019</strain>
    </source>
</reference>
<evidence type="ECO:0000313" key="1">
    <source>
        <dbReference type="EMBL" id="QSF45286.1"/>
    </source>
</evidence>
<proteinExistence type="predicted"/>
<name>A0ABX7LDG7_9BACL</name>
<sequence>MENNLASGIMENTFFVRIDNKDHFEEISNLYGIVPAIKSRIDGQSNTYAVFMTTSPLDDARMSYAVQGCLKKLFEHSGKNLSQFKKELKLEYDALNDLRAGIAISSATEDRLDIAYLLEVTCFHINNEAKNNNGAVAVRGFLKAINIQEIDSHPFIEITKRSMNPQEEITNSSDPLIYIIDTGYEFVKIYFAINSHGMVRQLNGERIFPEKTVNNATDPSWDEREINSLIADPSACQLLADLCSGNRRLSMYEINGIAKSLCNVQGAQTILKERMELSGDYESIQLTLMGRLMSRYRRMGYDQNELACKSFCGLVVECRQNNEIKFGHITDLLRQPSNKIITLRNRRIGNQSITAIREQMQEQFNTDLNSDDVGITVYKSFVGAGKTSLYLAHIPDFIAEDKTVLIAFPTHVAKNDVFGRLSQFLDAESIEDKLINVPQVPNIEHEFDALIKSYYANGEYKRARRLMEDRLNEIIGASNGELNDERQQLERYLQVTDSLRDQDYTQGKIVFTTHDRLFSLGHIEPDVVIVDEDIVFAMLKQHQVEREEIIRLKGLIEGNMQSRYKQRVIQRIDTILRASKNQLGSLERFEPQSEKKEVLKIINDSQVGSISSRTVDHLFIASEYVNTLWIRENRATIPVINFVSKRELPAFACKVFVMSATADQEIYEQLFRADKVRFLEFDLPRLRARISMIHDYSFSRTSIENMEEREQLWEKTAFVRFIRDYRLNPISRSLEQRYQPKQPLIVTFSEYEEFFNTQGFDTTLHYGSVTSVNEHEGKNVAVFGTPNIPSFAYALYVNALYPNDKLESVPEYSRQLVSNSGYRFYFRTADHEKFRKIHMWMIESEMIQALGRVRPIDNECIIRIYSNYPPGCLDITFLNNK</sequence>
<dbReference type="EMBL" id="CP070969">
    <property type="protein sequence ID" value="QSF45286.1"/>
    <property type="molecule type" value="Genomic_DNA"/>
</dbReference>
<organism evidence="1 2">
    <name type="scientific">Paenibacillus tianjinensis</name>
    <dbReference type="NCBI Taxonomy" id="2810347"/>
    <lineage>
        <taxon>Bacteria</taxon>
        <taxon>Bacillati</taxon>
        <taxon>Bacillota</taxon>
        <taxon>Bacilli</taxon>
        <taxon>Bacillales</taxon>
        <taxon>Paenibacillaceae</taxon>
        <taxon>Paenibacillus</taxon>
    </lineage>
</organism>
<evidence type="ECO:0008006" key="3">
    <source>
        <dbReference type="Google" id="ProtNLM"/>
    </source>
</evidence>
<gene>
    <name evidence="1" type="ORF">JRJ22_00985</name>
</gene>
<keyword evidence="2" id="KW-1185">Reference proteome</keyword>
<dbReference type="SUPFAM" id="SSF52540">
    <property type="entry name" value="P-loop containing nucleoside triphosphate hydrolases"/>
    <property type="match status" value="1"/>
</dbReference>
<dbReference type="InterPro" id="IPR027417">
    <property type="entry name" value="P-loop_NTPase"/>
</dbReference>